<comment type="caution">
    <text evidence="1">The sequence shown here is derived from an EMBL/GenBank/DDBJ whole genome shotgun (WGS) entry which is preliminary data.</text>
</comment>
<dbReference type="AlphaFoldDB" id="X1DS16"/>
<sequence length="36" mass="4060">IIVRVYTCREEHIDALTKAATATIQTENDKVIDTNI</sequence>
<accession>X1DS16</accession>
<evidence type="ECO:0000313" key="1">
    <source>
        <dbReference type="EMBL" id="GAH22947.1"/>
    </source>
</evidence>
<feature type="non-terminal residue" evidence="1">
    <location>
        <position position="1"/>
    </location>
</feature>
<organism evidence="1">
    <name type="scientific">marine sediment metagenome</name>
    <dbReference type="NCBI Taxonomy" id="412755"/>
    <lineage>
        <taxon>unclassified sequences</taxon>
        <taxon>metagenomes</taxon>
        <taxon>ecological metagenomes</taxon>
    </lineage>
</organism>
<protein>
    <submittedName>
        <fullName evidence="1">Uncharacterized protein</fullName>
    </submittedName>
</protein>
<gene>
    <name evidence="1" type="ORF">S03H2_07310</name>
</gene>
<dbReference type="EMBL" id="BARU01003348">
    <property type="protein sequence ID" value="GAH22947.1"/>
    <property type="molecule type" value="Genomic_DNA"/>
</dbReference>
<name>X1DS16_9ZZZZ</name>
<proteinExistence type="predicted"/>
<reference evidence="1" key="1">
    <citation type="journal article" date="2014" name="Front. Microbiol.">
        <title>High frequency of phylogenetically diverse reductive dehalogenase-homologous genes in deep subseafloor sedimentary metagenomes.</title>
        <authorList>
            <person name="Kawai M."/>
            <person name="Futagami T."/>
            <person name="Toyoda A."/>
            <person name="Takaki Y."/>
            <person name="Nishi S."/>
            <person name="Hori S."/>
            <person name="Arai W."/>
            <person name="Tsubouchi T."/>
            <person name="Morono Y."/>
            <person name="Uchiyama I."/>
            <person name="Ito T."/>
            <person name="Fujiyama A."/>
            <person name="Inagaki F."/>
            <person name="Takami H."/>
        </authorList>
    </citation>
    <scope>NUCLEOTIDE SEQUENCE</scope>
    <source>
        <strain evidence="1">Expedition CK06-06</strain>
    </source>
</reference>